<reference evidence="2" key="1">
    <citation type="journal article" date="2020" name="BMC">
        <title>Leishmania infection induces a limited differential gene expression in the sand fly midgut.</title>
        <authorList>
            <person name="Coutinho-Abreu I.V."/>
            <person name="Serafim T.D."/>
            <person name="Meneses C."/>
            <person name="Kamhawi S."/>
            <person name="Oliveira F."/>
            <person name="Valenzuela J.G."/>
        </authorList>
    </citation>
    <scope>NUCLEOTIDE SEQUENCE</scope>
    <source>
        <strain evidence="2">Jacobina</strain>
        <tissue evidence="2">Midgut</tissue>
    </source>
</reference>
<proteinExistence type="predicted"/>
<protein>
    <submittedName>
        <fullName evidence="2">Uncharacterized protein</fullName>
    </submittedName>
</protein>
<keyword evidence="1" id="KW-0812">Transmembrane</keyword>
<keyword evidence="1" id="KW-1133">Transmembrane helix</keyword>
<evidence type="ECO:0000256" key="1">
    <source>
        <dbReference type="SAM" id="Phobius"/>
    </source>
</evidence>
<name>A0A7G3B1R9_LUTLO</name>
<evidence type="ECO:0000313" key="2">
    <source>
        <dbReference type="EMBL" id="MBC1179972.1"/>
    </source>
</evidence>
<sequence length="82" mass="9597">MILKYSYKINKFKKNIDFSIAVQNTSCSKEKKSFLSTIIAKCGFLCSIMIVLIFYFQICFFFYCALCQESEVLVYLIMLILT</sequence>
<dbReference type="AlphaFoldDB" id="A0A7G3B1R9"/>
<feature type="transmembrane region" description="Helical" evidence="1">
    <location>
        <begin position="34"/>
        <end position="54"/>
    </location>
</feature>
<dbReference type="EMBL" id="GITU01011269">
    <property type="protein sequence ID" value="MBC1179972.1"/>
    <property type="molecule type" value="Transcribed_RNA"/>
</dbReference>
<keyword evidence="1" id="KW-0472">Membrane</keyword>
<organism evidence="2">
    <name type="scientific">Lutzomyia longipalpis</name>
    <name type="common">Sand fly</name>
    <dbReference type="NCBI Taxonomy" id="7200"/>
    <lineage>
        <taxon>Eukaryota</taxon>
        <taxon>Metazoa</taxon>
        <taxon>Ecdysozoa</taxon>
        <taxon>Arthropoda</taxon>
        <taxon>Hexapoda</taxon>
        <taxon>Insecta</taxon>
        <taxon>Pterygota</taxon>
        <taxon>Neoptera</taxon>
        <taxon>Endopterygota</taxon>
        <taxon>Diptera</taxon>
        <taxon>Nematocera</taxon>
        <taxon>Psychodoidea</taxon>
        <taxon>Psychodidae</taxon>
        <taxon>Lutzomyia</taxon>
        <taxon>Lutzomyia</taxon>
    </lineage>
</organism>
<accession>A0A7G3B1R9</accession>